<dbReference type="PANTHER" id="PTHR30126:SF99">
    <property type="entry name" value="TRANSCRIPTIONAL REGULATOR LYSR FAMILY"/>
    <property type="match status" value="1"/>
</dbReference>
<dbReference type="PRINTS" id="PR00039">
    <property type="entry name" value="HTHLYSR"/>
</dbReference>
<dbReference type="PROSITE" id="PS50931">
    <property type="entry name" value="HTH_LYSR"/>
    <property type="match status" value="1"/>
</dbReference>
<dbReference type="RefSeq" id="WP_237486297.1">
    <property type="nucleotide sequence ID" value="NZ_CAKLCM010000003.1"/>
</dbReference>
<keyword evidence="2" id="KW-0805">Transcription regulation</keyword>
<keyword evidence="7" id="KW-1185">Reference proteome</keyword>
<sequence length="296" mass="33431">MLNAQWLNTFKTLVEVGHFTHTAEKLFMTQPGVSQQIKKLEAAVNCALIIREGKSFELTEQGQLVYQYALEANQQQQQLLEKIKFDDPYQGEWRLSAPGAIATALYSELLTLQKLHPKLSTHMEAAPNRKIIADVLEGSIDLGIVTYQPHNSDLTCEAIGVMELALVGPKHYQSQGKLLDDLNILGVVDHPDARHYFEKVIEAGDVAIQAEFDWEQLPKATYINQFSQILHPVMQGIGMTVIPKIAITEAAANQSLQQWKTSKAISDPLYLIRRKRRALPARYQLLLETIRNQTFK</sequence>
<dbReference type="SUPFAM" id="SSF46785">
    <property type="entry name" value="Winged helix' DNA-binding domain"/>
    <property type="match status" value="1"/>
</dbReference>
<reference evidence="6" key="1">
    <citation type="submission" date="2021-12" db="EMBL/GenBank/DDBJ databases">
        <authorList>
            <person name="Rodrigo-Torres L."/>
            <person name="Arahal R. D."/>
            <person name="Lucena T."/>
        </authorList>
    </citation>
    <scope>NUCLEOTIDE SEQUENCE</scope>
    <source>
        <strain evidence="6">CECT 8226</strain>
    </source>
</reference>
<dbReference type="SUPFAM" id="SSF53850">
    <property type="entry name" value="Periplasmic binding protein-like II"/>
    <property type="match status" value="1"/>
</dbReference>
<dbReference type="Gene3D" id="1.10.10.10">
    <property type="entry name" value="Winged helix-like DNA-binding domain superfamily/Winged helix DNA-binding domain"/>
    <property type="match status" value="1"/>
</dbReference>
<comment type="caution">
    <text evidence="6">The sequence shown here is derived from an EMBL/GenBank/DDBJ whole genome shotgun (WGS) entry which is preliminary data.</text>
</comment>
<comment type="similarity">
    <text evidence="1">Belongs to the LysR transcriptional regulatory family.</text>
</comment>
<dbReference type="CDD" id="cd05466">
    <property type="entry name" value="PBP2_LTTR_substrate"/>
    <property type="match status" value="1"/>
</dbReference>
<dbReference type="Proteomes" id="UP000838160">
    <property type="component" value="Unassembled WGS sequence"/>
</dbReference>
<evidence type="ECO:0000256" key="3">
    <source>
        <dbReference type="ARBA" id="ARBA00023125"/>
    </source>
</evidence>
<dbReference type="Pfam" id="PF00126">
    <property type="entry name" value="HTH_1"/>
    <property type="match status" value="1"/>
</dbReference>
<feature type="domain" description="HTH lysR-type" evidence="5">
    <location>
        <begin position="2"/>
        <end position="59"/>
    </location>
</feature>
<keyword evidence="3" id="KW-0238">DNA-binding</keyword>
<dbReference type="InterPro" id="IPR000847">
    <property type="entry name" value="LysR_HTH_N"/>
</dbReference>
<dbReference type="PANTHER" id="PTHR30126">
    <property type="entry name" value="HTH-TYPE TRANSCRIPTIONAL REGULATOR"/>
    <property type="match status" value="1"/>
</dbReference>
<dbReference type="InterPro" id="IPR036388">
    <property type="entry name" value="WH-like_DNA-bd_sf"/>
</dbReference>
<dbReference type="InterPro" id="IPR036390">
    <property type="entry name" value="WH_DNA-bd_sf"/>
</dbReference>
<proteinExistence type="inferred from homology"/>
<accession>A0ABM8ZMF1</accession>
<dbReference type="Gene3D" id="3.40.190.290">
    <property type="match status" value="1"/>
</dbReference>
<evidence type="ECO:0000256" key="2">
    <source>
        <dbReference type="ARBA" id="ARBA00023015"/>
    </source>
</evidence>
<evidence type="ECO:0000256" key="1">
    <source>
        <dbReference type="ARBA" id="ARBA00009437"/>
    </source>
</evidence>
<evidence type="ECO:0000313" key="7">
    <source>
        <dbReference type="Proteomes" id="UP000838160"/>
    </source>
</evidence>
<evidence type="ECO:0000256" key="4">
    <source>
        <dbReference type="ARBA" id="ARBA00023163"/>
    </source>
</evidence>
<organism evidence="6 7">
    <name type="scientific">Vibrio hippocampi</name>
    <dbReference type="NCBI Taxonomy" id="654686"/>
    <lineage>
        <taxon>Bacteria</taxon>
        <taxon>Pseudomonadati</taxon>
        <taxon>Pseudomonadota</taxon>
        <taxon>Gammaproteobacteria</taxon>
        <taxon>Vibrionales</taxon>
        <taxon>Vibrionaceae</taxon>
        <taxon>Vibrio</taxon>
    </lineage>
</organism>
<dbReference type="Pfam" id="PF03466">
    <property type="entry name" value="LysR_substrate"/>
    <property type="match status" value="1"/>
</dbReference>
<dbReference type="InterPro" id="IPR005119">
    <property type="entry name" value="LysR_subst-bd"/>
</dbReference>
<keyword evidence="4" id="KW-0804">Transcription</keyword>
<name>A0ABM8ZMF1_9VIBR</name>
<gene>
    <name evidence="6" type="primary">cysL_2</name>
    <name evidence="6" type="ORF">VHP8226_03477</name>
</gene>
<protein>
    <submittedName>
        <fullName evidence="6">HTH-type transcriptional regulator CysL</fullName>
    </submittedName>
</protein>
<dbReference type="EMBL" id="CAKLCM010000003">
    <property type="protein sequence ID" value="CAH0529721.1"/>
    <property type="molecule type" value="Genomic_DNA"/>
</dbReference>
<evidence type="ECO:0000313" key="6">
    <source>
        <dbReference type="EMBL" id="CAH0529721.1"/>
    </source>
</evidence>
<evidence type="ECO:0000259" key="5">
    <source>
        <dbReference type="PROSITE" id="PS50931"/>
    </source>
</evidence>